<feature type="chain" id="PRO_5002152611" evidence="1">
    <location>
        <begin position="23"/>
        <end position="221"/>
    </location>
</feature>
<organism evidence="2 3">
    <name type="scientific">Thelohanellus kitauei</name>
    <name type="common">Myxosporean</name>
    <dbReference type="NCBI Taxonomy" id="669202"/>
    <lineage>
        <taxon>Eukaryota</taxon>
        <taxon>Metazoa</taxon>
        <taxon>Cnidaria</taxon>
        <taxon>Myxozoa</taxon>
        <taxon>Myxosporea</taxon>
        <taxon>Bivalvulida</taxon>
        <taxon>Platysporina</taxon>
        <taxon>Myxobolidae</taxon>
        <taxon>Thelohanellus</taxon>
    </lineage>
</organism>
<comment type="caution">
    <text evidence="2">The sequence shown here is derived from an EMBL/GenBank/DDBJ whole genome shotgun (WGS) entry which is preliminary data.</text>
</comment>
<dbReference type="AlphaFoldDB" id="A0A0C2MWM8"/>
<accession>A0A0C2MWM8</accession>
<keyword evidence="1" id="KW-0732">Signal</keyword>
<protein>
    <submittedName>
        <fullName evidence="2">Uncharacterized protein</fullName>
    </submittedName>
</protein>
<reference evidence="2 3" key="1">
    <citation type="journal article" date="2014" name="Genome Biol. Evol.">
        <title>The genome of the myxosporean Thelohanellus kitauei shows adaptations to nutrient acquisition within its fish host.</title>
        <authorList>
            <person name="Yang Y."/>
            <person name="Xiong J."/>
            <person name="Zhou Z."/>
            <person name="Huo F."/>
            <person name="Miao W."/>
            <person name="Ran C."/>
            <person name="Liu Y."/>
            <person name="Zhang J."/>
            <person name="Feng J."/>
            <person name="Wang M."/>
            <person name="Wang M."/>
            <person name="Wang L."/>
            <person name="Yao B."/>
        </authorList>
    </citation>
    <scope>NUCLEOTIDE SEQUENCE [LARGE SCALE GENOMIC DNA]</scope>
    <source>
        <strain evidence="2">Wuqing</strain>
    </source>
</reference>
<gene>
    <name evidence="2" type="ORF">RF11_14525</name>
</gene>
<evidence type="ECO:0000256" key="1">
    <source>
        <dbReference type="SAM" id="SignalP"/>
    </source>
</evidence>
<evidence type="ECO:0000313" key="3">
    <source>
        <dbReference type="Proteomes" id="UP000031668"/>
    </source>
</evidence>
<dbReference type="Proteomes" id="UP000031668">
    <property type="component" value="Unassembled WGS sequence"/>
</dbReference>
<dbReference type="EMBL" id="JWZT01003632">
    <property type="protein sequence ID" value="KII66012.1"/>
    <property type="molecule type" value="Genomic_DNA"/>
</dbReference>
<evidence type="ECO:0000313" key="2">
    <source>
        <dbReference type="EMBL" id="KII66012.1"/>
    </source>
</evidence>
<feature type="signal peptide" evidence="1">
    <location>
        <begin position="1"/>
        <end position="22"/>
    </location>
</feature>
<keyword evidence="3" id="KW-1185">Reference proteome</keyword>
<sequence>MYKLSKFFLLVAVSILFINSHCYDESDDQLDVLEVIDDEQTGGVYCTMDENANMEEVANLIASKSTIPEDKLFYKCVFSEQYELIKEHGFDDAPWLEGSDIHKCCRLSEKLSADETACQELSEIVSYCMMQNEIFTSIPTFYALLDPLTFWKESATSLFSNIAILFWVHTFHRLRRFMTPSFSVAPHVMKMKMQTDGWTVNDNCRISLALISCLVYRKADE</sequence>
<name>A0A0C2MWM8_THEKT</name>
<proteinExistence type="predicted"/>